<protein>
    <recommendedName>
        <fullName evidence="1">Ubiquitin-like domain-containing protein</fullName>
    </recommendedName>
</protein>
<evidence type="ECO:0000313" key="3">
    <source>
        <dbReference type="Proteomes" id="UP000261620"/>
    </source>
</evidence>
<dbReference type="SUPFAM" id="SSF54236">
    <property type="entry name" value="Ubiquitin-like"/>
    <property type="match status" value="1"/>
</dbReference>
<dbReference type="InterPro" id="IPR029071">
    <property type="entry name" value="Ubiquitin-like_domsf"/>
</dbReference>
<dbReference type="Proteomes" id="UP000261620">
    <property type="component" value="Unplaced"/>
</dbReference>
<reference evidence="2" key="1">
    <citation type="submission" date="2025-08" db="UniProtKB">
        <authorList>
            <consortium name="Ensembl"/>
        </authorList>
    </citation>
    <scope>IDENTIFICATION</scope>
</reference>
<dbReference type="Ensembl" id="ENSMMOT00000017014.1">
    <property type="protein sequence ID" value="ENSMMOP00000016737.1"/>
    <property type="gene ID" value="ENSMMOG00000012750.1"/>
</dbReference>
<dbReference type="InterPro" id="IPR000626">
    <property type="entry name" value="Ubiquitin-like_dom"/>
</dbReference>
<accession>A0A3Q3WW73</accession>
<name>A0A3Q3WW73_MOLML</name>
<proteinExistence type="predicted"/>
<organism evidence="2 3">
    <name type="scientific">Mola mola</name>
    <name type="common">Ocean sunfish</name>
    <name type="synonym">Tetraodon mola</name>
    <dbReference type="NCBI Taxonomy" id="94237"/>
    <lineage>
        <taxon>Eukaryota</taxon>
        <taxon>Metazoa</taxon>
        <taxon>Chordata</taxon>
        <taxon>Craniata</taxon>
        <taxon>Vertebrata</taxon>
        <taxon>Euteleostomi</taxon>
        <taxon>Actinopterygii</taxon>
        <taxon>Neopterygii</taxon>
        <taxon>Teleostei</taxon>
        <taxon>Neoteleostei</taxon>
        <taxon>Acanthomorphata</taxon>
        <taxon>Eupercaria</taxon>
        <taxon>Tetraodontiformes</taxon>
        <taxon>Molidae</taxon>
        <taxon>Mola</taxon>
    </lineage>
</organism>
<feature type="domain" description="Ubiquitin-like" evidence="1">
    <location>
        <begin position="30"/>
        <end position="85"/>
    </location>
</feature>
<keyword evidence="3" id="KW-1185">Reference proteome</keyword>
<dbReference type="OMA" id="HMSTIHT"/>
<dbReference type="Gene3D" id="3.10.20.90">
    <property type="entry name" value="Phosphatidylinositol 3-kinase Catalytic Subunit, Chain A, domain 1"/>
    <property type="match status" value="1"/>
</dbReference>
<reference evidence="2" key="2">
    <citation type="submission" date="2025-09" db="UniProtKB">
        <authorList>
            <consortium name="Ensembl"/>
        </authorList>
    </citation>
    <scope>IDENTIFICATION</scope>
</reference>
<dbReference type="STRING" id="94237.ENSMMOP00000016737"/>
<sequence length="86" mass="9719">MVIQLQVNGPLGEIKIVDLCQSEQHLRKITVMQLKDKIAEQLIISMSAHTLFLFLTVQMDESSLLSTYRIQHMSTIHTVLMLPGGL</sequence>
<evidence type="ECO:0000259" key="1">
    <source>
        <dbReference type="PROSITE" id="PS50053"/>
    </source>
</evidence>
<evidence type="ECO:0000313" key="2">
    <source>
        <dbReference type="Ensembl" id="ENSMMOP00000016737.1"/>
    </source>
</evidence>
<dbReference type="AlphaFoldDB" id="A0A3Q3WW73"/>
<dbReference type="PROSITE" id="PS50053">
    <property type="entry name" value="UBIQUITIN_2"/>
    <property type="match status" value="1"/>
</dbReference>